<dbReference type="InterPro" id="IPR032834">
    <property type="entry name" value="NatK-like_C"/>
</dbReference>
<dbReference type="Gene3D" id="3.30.565.10">
    <property type="entry name" value="Histidine kinase-like ATPase, C-terminal domain"/>
    <property type="match status" value="1"/>
</dbReference>
<evidence type="ECO:0000259" key="2">
    <source>
        <dbReference type="Pfam" id="PF14501"/>
    </source>
</evidence>
<feature type="transmembrane region" description="Helical" evidence="1">
    <location>
        <begin position="213"/>
        <end position="234"/>
    </location>
</feature>
<name>A0A9D1J8U7_9FIRM</name>
<evidence type="ECO:0000313" key="3">
    <source>
        <dbReference type="EMBL" id="HIR67039.1"/>
    </source>
</evidence>
<dbReference type="SUPFAM" id="SSF55874">
    <property type="entry name" value="ATPase domain of HSP90 chaperone/DNA topoisomerase II/histidine kinase"/>
    <property type="match status" value="1"/>
</dbReference>
<evidence type="ECO:0000256" key="1">
    <source>
        <dbReference type="SAM" id="Phobius"/>
    </source>
</evidence>
<feature type="domain" description="Sensor histidine kinase NatK-like C-terminal" evidence="2">
    <location>
        <begin position="350"/>
        <end position="450"/>
    </location>
</feature>
<keyword evidence="1" id="KW-0472">Membrane</keyword>
<proteinExistence type="predicted"/>
<keyword evidence="3" id="KW-0418">Kinase</keyword>
<organism evidence="3 4">
    <name type="scientific">Candidatus Coproplasma avicola</name>
    <dbReference type="NCBI Taxonomy" id="2840744"/>
    <lineage>
        <taxon>Bacteria</taxon>
        <taxon>Bacillati</taxon>
        <taxon>Bacillota</taxon>
        <taxon>Clostridia</taxon>
        <taxon>Eubacteriales</taxon>
        <taxon>Candidatus Coproplasma</taxon>
    </lineage>
</organism>
<dbReference type="Proteomes" id="UP000823913">
    <property type="component" value="Unassembled WGS sequence"/>
</dbReference>
<dbReference type="AlphaFoldDB" id="A0A9D1J8U7"/>
<dbReference type="PANTHER" id="PTHR40448:SF1">
    <property type="entry name" value="TWO-COMPONENT SENSOR HISTIDINE KINASE"/>
    <property type="match status" value="1"/>
</dbReference>
<sequence>MIEQVAGIYARIILEFLAELYIFYALTMHGFNRSRSFAAKLIAGLAAVAAIAFGLSFFYYFYGSTVVGRIAIYIVLFVVSIIHARICLDEKTKTIILACSLAYAAQNLTYKLFLVFYCSGEYFGLFENWGQNFELYYRLTYYAFFIVAAAAVYFVLMRRQIKRLADSLINYRMMAISIFVLCITVILCSSEDVHFAALSTGGENRFDNYDIFILRQTGNVFSAVCCATVMVLISKTMVERDLKREVEYLQHAVRQGQRQYEISKDTIDMINIKCHDIKYKVNSLLAGGGVTEEALADLQQSIKIYDTRVATGNKILDVLLTEKSLYCEQNGITFSCMADGGALGFIEEGDLYCLFGNIIDNALEAVSAVSQRERKVINLVVKTKNDMLVVQQENYFEGELKFEGGLPQTTKSDKNYHGFGTRSIRMIVHKYGGAMTARARDGVFYLSIIFSLDGKKLQNK</sequence>
<feature type="transmembrane region" description="Helical" evidence="1">
    <location>
        <begin position="168"/>
        <end position="187"/>
    </location>
</feature>
<feature type="transmembrane region" description="Helical" evidence="1">
    <location>
        <begin position="6"/>
        <end position="26"/>
    </location>
</feature>
<comment type="caution">
    <text evidence="3">The sequence shown here is derived from an EMBL/GenBank/DDBJ whole genome shotgun (WGS) entry which is preliminary data.</text>
</comment>
<dbReference type="GO" id="GO:0042802">
    <property type="term" value="F:identical protein binding"/>
    <property type="evidence" value="ECO:0007669"/>
    <property type="project" value="TreeGrafter"/>
</dbReference>
<dbReference type="PANTHER" id="PTHR40448">
    <property type="entry name" value="TWO-COMPONENT SENSOR HISTIDINE KINASE"/>
    <property type="match status" value="1"/>
</dbReference>
<feature type="transmembrane region" description="Helical" evidence="1">
    <location>
        <begin position="136"/>
        <end position="156"/>
    </location>
</feature>
<feature type="transmembrane region" description="Helical" evidence="1">
    <location>
        <begin position="95"/>
        <end position="116"/>
    </location>
</feature>
<keyword evidence="1" id="KW-0812">Transmembrane</keyword>
<accession>A0A9D1J8U7</accession>
<dbReference type="CDD" id="cd16935">
    <property type="entry name" value="HATPase_AgrC-ComD-like"/>
    <property type="match status" value="1"/>
</dbReference>
<reference evidence="3" key="2">
    <citation type="journal article" date="2021" name="PeerJ">
        <title>Extensive microbial diversity within the chicken gut microbiome revealed by metagenomics and culture.</title>
        <authorList>
            <person name="Gilroy R."/>
            <person name="Ravi A."/>
            <person name="Getino M."/>
            <person name="Pursley I."/>
            <person name="Horton D.L."/>
            <person name="Alikhan N.F."/>
            <person name="Baker D."/>
            <person name="Gharbi K."/>
            <person name="Hall N."/>
            <person name="Watson M."/>
            <person name="Adriaenssens E.M."/>
            <person name="Foster-Nyarko E."/>
            <person name="Jarju S."/>
            <person name="Secka A."/>
            <person name="Antonio M."/>
            <person name="Oren A."/>
            <person name="Chaudhuri R.R."/>
            <person name="La Ragione R."/>
            <person name="Hildebrand F."/>
            <person name="Pallen M.J."/>
        </authorList>
    </citation>
    <scope>NUCLEOTIDE SEQUENCE</scope>
    <source>
        <strain evidence="3">ChiW16-3235</strain>
    </source>
</reference>
<dbReference type="InterPro" id="IPR036890">
    <property type="entry name" value="HATPase_C_sf"/>
</dbReference>
<keyword evidence="3" id="KW-0808">Transferase</keyword>
<dbReference type="EMBL" id="DVHK01000075">
    <property type="protein sequence ID" value="HIR67039.1"/>
    <property type="molecule type" value="Genomic_DNA"/>
</dbReference>
<gene>
    <name evidence="3" type="ORF">IAB94_03195</name>
</gene>
<dbReference type="GO" id="GO:0016301">
    <property type="term" value="F:kinase activity"/>
    <property type="evidence" value="ECO:0007669"/>
    <property type="project" value="UniProtKB-KW"/>
</dbReference>
<reference evidence="3" key="1">
    <citation type="submission" date="2020-10" db="EMBL/GenBank/DDBJ databases">
        <authorList>
            <person name="Gilroy R."/>
        </authorList>
    </citation>
    <scope>NUCLEOTIDE SEQUENCE</scope>
    <source>
        <strain evidence="3">ChiW16-3235</strain>
    </source>
</reference>
<feature type="transmembrane region" description="Helical" evidence="1">
    <location>
        <begin position="38"/>
        <end position="60"/>
    </location>
</feature>
<dbReference type="Pfam" id="PF14501">
    <property type="entry name" value="HATPase_c_5"/>
    <property type="match status" value="1"/>
</dbReference>
<feature type="transmembrane region" description="Helical" evidence="1">
    <location>
        <begin position="66"/>
        <end position="88"/>
    </location>
</feature>
<protein>
    <submittedName>
        <fullName evidence="3">Sensor histidine kinase</fullName>
    </submittedName>
</protein>
<evidence type="ECO:0000313" key="4">
    <source>
        <dbReference type="Proteomes" id="UP000823913"/>
    </source>
</evidence>
<keyword evidence="1" id="KW-1133">Transmembrane helix</keyword>